<evidence type="ECO:0000313" key="13">
    <source>
        <dbReference type="EMBL" id="AAM78924.1"/>
    </source>
</evidence>
<reference evidence="15" key="2">
    <citation type="journal article" date="2019" name="Nucleic Acids Res.">
        <title>Metal sensing and regulation of adaptive responses to manganese limitation by MtsR is critical for group A streptococcus virulence.</title>
        <authorList>
            <person name="Do H."/>
            <person name="Makthal N."/>
            <person name="Chandrangsu P."/>
            <person name="Olsen R.J."/>
            <person name="Helmann J.D."/>
            <person name="Musser J.M."/>
            <person name="Kumaraswami M."/>
        </authorList>
    </citation>
    <scope>X-RAY CRYSTALLOGRAPHY (3.10 ANGSTROMS) IN COMPLEX WITH MN(2+)</scope>
</reference>
<dbReference type="Gene3D" id="2.30.30.90">
    <property type="match status" value="1"/>
</dbReference>
<dbReference type="AlphaFoldDB" id="A0A0H2UTK0"/>
<dbReference type="GO" id="GO:0046914">
    <property type="term" value="F:transition metal ion binding"/>
    <property type="evidence" value="ECO:0007669"/>
    <property type="project" value="InterPro"/>
</dbReference>
<feature type="domain" description="HTH dtxR-type" evidence="12">
    <location>
        <begin position="1"/>
        <end position="62"/>
    </location>
</feature>
<evidence type="ECO:0000256" key="5">
    <source>
        <dbReference type="ARBA" id="ARBA00022491"/>
    </source>
</evidence>
<feature type="binding site" evidence="15">
    <location>
        <position position="123"/>
    </location>
    <ligand>
        <name>Mn(2+)</name>
        <dbReference type="ChEBI" id="CHEBI:29035"/>
    </ligand>
</feature>
<dbReference type="InterPro" id="IPR036388">
    <property type="entry name" value="WH-like_DNA-bd_sf"/>
</dbReference>
<evidence type="ECO:0000256" key="4">
    <source>
        <dbReference type="ARBA" id="ARBA00022490"/>
    </source>
</evidence>
<keyword evidence="15" id="KW-0479">Metal-binding</keyword>
<keyword evidence="8" id="KW-0010">Activator</keyword>
<evidence type="ECO:0000256" key="6">
    <source>
        <dbReference type="ARBA" id="ARBA00023015"/>
    </source>
</evidence>
<dbReference type="InterPro" id="IPR038157">
    <property type="entry name" value="FeoA_core_dom"/>
</dbReference>
<feature type="binding site" evidence="15">
    <location>
        <position position="80"/>
    </location>
    <ligand>
        <name>Mn(2+)</name>
        <dbReference type="ChEBI" id="CHEBI:29035"/>
    </ligand>
</feature>
<feature type="binding site" evidence="15">
    <location>
        <position position="160"/>
    </location>
    <ligand>
        <name>Mn(2+)</name>
        <dbReference type="ChEBI" id="CHEBI:29035"/>
    </ligand>
</feature>
<dbReference type="InterPro" id="IPR036390">
    <property type="entry name" value="WH_DNA-bd_sf"/>
</dbReference>
<evidence type="ECO:0000256" key="8">
    <source>
        <dbReference type="ARBA" id="ARBA00023159"/>
    </source>
</evidence>
<dbReference type="SMART" id="SM00899">
    <property type="entry name" value="FeoA"/>
    <property type="match status" value="1"/>
</dbReference>
<evidence type="ECO:0000256" key="11">
    <source>
        <dbReference type="ARBA" id="ARBA00032593"/>
    </source>
</evidence>
<dbReference type="SUPFAM" id="SSF47979">
    <property type="entry name" value="Iron-dependent repressor protein, dimerization domain"/>
    <property type="match status" value="1"/>
</dbReference>
<keyword evidence="6" id="KW-0805">Transcription regulation</keyword>
<organism evidence="13 14">
    <name type="scientific">Streptococcus pyogenes serotype M3 (strain ATCC BAA-595 / MGAS315)</name>
    <dbReference type="NCBI Taxonomy" id="198466"/>
    <lineage>
        <taxon>Bacteria</taxon>
        <taxon>Bacillati</taxon>
        <taxon>Bacillota</taxon>
        <taxon>Bacilli</taxon>
        <taxon>Lactobacillales</taxon>
        <taxon>Streptococcaceae</taxon>
        <taxon>Streptococcus</taxon>
    </lineage>
</organism>
<dbReference type="Pfam" id="PF04023">
    <property type="entry name" value="FeoA"/>
    <property type="match status" value="1"/>
</dbReference>
<dbReference type="KEGG" id="spg:SpyM3_0317"/>
<dbReference type="Proteomes" id="UP000000564">
    <property type="component" value="Chromosome"/>
</dbReference>
<comment type="similarity">
    <text evidence="2">Belongs to the DtxR/MntR family.</text>
</comment>
<dbReference type="Gene3D" id="1.10.10.10">
    <property type="entry name" value="Winged helix-like DNA-binding domain superfamily/Winged helix DNA-binding domain"/>
    <property type="match status" value="1"/>
</dbReference>
<dbReference type="GO" id="GO:0003700">
    <property type="term" value="F:DNA-binding transcription factor activity"/>
    <property type="evidence" value="ECO:0007669"/>
    <property type="project" value="InterPro"/>
</dbReference>
<evidence type="ECO:0000256" key="9">
    <source>
        <dbReference type="ARBA" id="ARBA00023163"/>
    </source>
</evidence>
<dbReference type="InterPro" id="IPR022687">
    <property type="entry name" value="HTH_DTXR"/>
</dbReference>
<evidence type="ECO:0000256" key="3">
    <source>
        <dbReference type="ARBA" id="ARBA00011738"/>
    </source>
</evidence>
<evidence type="ECO:0007829" key="15">
    <source>
        <dbReference type="PDB" id="6O5C"/>
    </source>
</evidence>
<dbReference type="SUPFAM" id="SSF46785">
    <property type="entry name" value="Winged helix' DNA-binding domain"/>
    <property type="match status" value="1"/>
</dbReference>
<dbReference type="InterPro" id="IPR022689">
    <property type="entry name" value="Iron_dep_repressor"/>
</dbReference>
<dbReference type="SMART" id="SM00529">
    <property type="entry name" value="HTH_DTXR"/>
    <property type="match status" value="1"/>
</dbReference>
<protein>
    <recommendedName>
        <fullName evidence="11">Manganese transport regulator</fullName>
    </recommendedName>
</protein>
<dbReference type="InterPro" id="IPR050536">
    <property type="entry name" value="DtxR_MntR_Metal-Reg"/>
</dbReference>
<dbReference type="Pfam" id="PF01325">
    <property type="entry name" value="Fe_dep_repress"/>
    <property type="match status" value="1"/>
</dbReference>
<proteinExistence type="evidence at protein level"/>
<dbReference type="GO" id="GO:0003677">
    <property type="term" value="F:DNA binding"/>
    <property type="evidence" value="ECO:0007669"/>
    <property type="project" value="UniProtKB-KW"/>
</dbReference>
<dbReference type="HOGENOM" id="CLU_069532_0_2_9"/>
<dbReference type="InterPro" id="IPR007167">
    <property type="entry name" value="Fe-transptr_FeoA-like"/>
</dbReference>
<keyword evidence="9" id="KW-0804">Transcription</keyword>
<dbReference type="InterPro" id="IPR001367">
    <property type="entry name" value="Fe_dep_repressor"/>
</dbReference>
<name>A0A0H2UTK0_STRP3</name>
<dbReference type="EMBL" id="AE014074">
    <property type="protein sequence ID" value="AAM78924.1"/>
    <property type="molecule type" value="Genomic_DNA"/>
</dbReference>
<dbReference type="GO" id="GO:0005737">
    <property type="term" value="C:cytoplasm"/>
    <property type="evidence" value="ECO:0007669"/>
    <property type="project" value="UniProtKB-SubCell"/>
</dbReference>
<dbReference type="RefSeq" id="WP_002985785.1">
    <property type="nucleotide sequence ID" value="NC_004070.1"/>
</dbReference>
<evidence type="ECO:0000256" key="1">
    <source>
        <dbReference type="ARBA" id="ARBA00004496"/>
    </source>
</evidence>
<dbReference type="SMR" id="A0A0H2UTK0"/>
<keyword evidence="15" id="KW-0002">3D-structure</keyword>
<dbReference type="PROSITE" id="PS50944">
    <property type="entry name" value="HTH_DTXR"/>
    <property type="match status" value="1"/>
</dbReference>
<evidence type="ECO:0000313" key="14">
    <source>
        <dbReference type="Proteomes" id="UP000000564"/>
    </source>
</evidence>
<dbReference type="PDB" id="6O5C">
    <property type="method" value="X-ray"/>
    <property type="resolution" value="3.10 A"/>
    <property type="chains" value="A/B=1-215"/>
</dbReference>
<dbReference type="PDBsum" id="6O5C"/>
<evidence type="ECO:0000256" key="7">
    <source>
        <dbReference type="ARBA" id="ARBA00023125"/>
    </source>
</evidence>
<comment type="subunit">
    <text evidence="3">Homodimer.</text>
</comment>
<dbReference type="Pfam" id="PF02742">
    <property type="entry name" value="Fe_dep_repr_C"/>
    <property type="match status" value="1"/>
</dbReference>
<keyword evidence="10" id="KW-0464">Manganese</keyword>
<evidence type="ECO:0000256" key="10">
    <source>
        <dbReference type="ARBA" id="ARBA00023211"/>
    </source>
</evidence>
<keyword evidence="4" id="KW-0963">Cytoplasm</keyword>
<evidence type="ECO:0000256" key="2">
    <source>
        <dbReference type="ARBA" id="ARBA00007871"/>
    </source>
</evidence>
<gene>
    <name evidence="13" type="ordered locus">SpyM3_0317</name>
</gene>
<accession>A0A0H2UTK0</accession>
<dbReference type="PANTHER" id="PTHR33238:SF11">
    <property type="entry name" value="TRANSCRIPTIONAL REGULATOR MNTR"/>
    <property type="match status" value="1"/>
</dbReference>
<dbReference type="PANTHER" id="PTHR33238">
    <property type="entry name" value="IRON (METAL) DEPENDENT REPRESSOR, DTXR FAMILY"/>
    <property type="match status" value="1"/>
</dbReference>
<keyword evidence="5" id="KW-0678">Repressor</keyword>
<comment type="subcellular location">
    <subcellularLocation>
        <location evidence="1">Cytoplasm</location>
    </subcellularLocation>
</comment>
<dbReference type="GO" id="GO:0046983">
    <property type="term" value="F:protein dimerization activity"/>
    <property type="evidence" value="ECO:0007669"/>
    <property type="project" value="InterPro"/>
</dbReference>
<keyword evidence="7" id="KW-0238">DNA-binding</keyword>
<reference evidence="13 14" key="1">
    <citation type="journal article" date="2002" name="Proc. Natl. Acad. Sci. U.S.A.">
        <title>Genome sequence of a serotype M3 strain of group A Streptococcus: phage-encoded toxins, the high-virulence phenotype, and clone emergence.</title>
        <authorList>
            <person name="Beres S.B."/>
            <person name="Sylva G.L."/>
            <person name="Barbian K.D."/>
            <person name="Lei B."/>
            <person name="Hoff J.S."/>
            <person name="Mammarella N.D."/>
            <person name="Liu M.Y."/>
            <person name="Smoot J.C."/>
            <person name="Porcella S.F."/>
            <person name="Parkins L.D."/>
            <person name="Campbell D.S."/>
            <person name="Smith T.M."/>
            <person name="McCormick J.K."/>
            <person name="Leung D.Y."/>
            <person name="Schlievert P.M."/>
            <person name="Musser J.M."/>
        </authorList>
    </citation>
    <scope>NUCLEOTIDE SEQUENCE [LARGE SCALE GENOMIC DNA]</scope>
    <source>
        <strain evidence="14">ATCC BAA-595 / MGAS315</strain>
    </source>
</reference>
<sequence length="215" mass="24883">MTPNKEDYLKCIYEIGEQEPKITNKMVAEKMHVSAPAVSEMIKKMISQGWIVKDKAKGYLLKDKGYALVANLYRKHRLIEVFLIHQLGYNTQEVHQEAEVLEHTVSDTFIDRLDKILDFPDFCPHGGTIPRYGQPLVEMNTTTLNTITELGRFRLSRIHDHFDLIQYLETHHLNINTELTLTQIDTFAKTYTICYGDKELVIPENIAKQLYVTAL</sequence>
<dbReference type="InterPro" id="IPR036421">
    <property type="entry name" value="Fe_dep_repressor_sf"/>
</dbReference>
<feature type="binding site" evidence="15">
    <location>
        <position position="125"/>
    </location>
    <ligand>
        <name>Mn(2+)</name>
        <dbReference type="ChEBI" id="CHEBI:29035"/>
    </ligand>
</feature>
<evidence type="ECO:0000259" key="12">
    <source>
        <dbReference type="PROSITE" id="PS50944"/>
    </source>
</evidence>